<dbReference type="EMBL" id="CAJOBG010087635">
    <property type="protein sequence ID" value="CAF4653753.1"/>
    <property type="molecule type" value="Genomic_DNA"/>
</dbReference>
<evidence type="ECO:0000313" key="2">
    <source>
        <dbReference type="EMBL" id="CAF4654268.1"/>
    </source>
</evidence>
<feature type="non-terminal residue" evidence="2">
    <location>
        <position position="1"/>
    </location>
</feature>
<evidence type="ECO:0000313" key="1">
    <source>
        <dbReference type="EMBL" id="CAF4653753.1"/>
    </source>
</evidence>
<dbReference type="Proteomes" id="UP000663866">
    <property type="component" value="Unassembled WGS sequence"/>
</dbReference>
<organism evidence="2 3">
    <name type="scientific">Rotaria magnacalcarata</name>
    <dbReference type="NCBI Taxonomy" id="392030"/>
    <lineage>
        <taxon>Eukaryota</taxon>
        <taxon>Metazoa</taxon>
        <taxon>Spiralia</taxon>
        <taxon>Gnathifera</taxon>
        <taxon>Rotifera</taxon>
        <taxon>Eurotatoria</taxon>
        <taxon>Bdelloidea</taxon>
        <taxon>Philodinida</taxon>
        <taxon>Philodinidae</taxon>
        <taxon>Rotaria</taxon>
    </lineage>
</organism>
<sequence>MGSAHSAHLVSIELSPKELALLKANTQFSEK</sequence>
<protein>
    <submittedName>
        <fullName evidence="2">Uncharacterized protein</fullName>
    </submittedName>
</protein>
<dbReference type="AlphaFoldDB" id="A0A821FPI7"/>
<proteinExistence type="predicted"/>
<accession>A0A821FPI7</accession>
<reference evidence="2" key="1">
    <citation type="submission" date="2021-02" db="EMBL/GenBank/DDBJ databases">
        <authorList>
            <person name="Nowell W R."/>
        </authorList>
    </citation>
    <scope>NUCLEOTIDE SEQUENCE</scope>
</reference>
<keyword evidence="3" id="KW-1185">Reference proteome</keyword>
<dbReference type="EMBL" id="CAJOBG010087785">
    <property type="protein sequence ID" value="CAF4654268.1"/>
    <property type="molecule type" value="Genomic_DNA"/>
</dbReference>
<gene>
    <name evidence="1" type="ORF">OVN521_LOCUS46885</name>
    <name evidence="2" type="ORF">OVN521_LOCUS46897</name>
</gene>
<evidence type="ECO:0000313" key="3">
    <source>
        <dbReference type="Proteomes" id="UP000663866"/>
    </source>
</evidence>
<comment type="caution">
    <text evidence="2">The sequence shown here is derived from an EMBL/GenBank/DDBJ whole genome shotgun (WGS) entry which is preliminary data.</text>
</comment>
<name>A0A821FPI7_9BILA</name>